<keyword evidence="8" id="KW-1140">T=1 icosahedral capsid protein</keyword>
<evidence type="ECO:0000256" key="15">
    <source>
        <dbReference type="ARBA" id="ARBA00023200"/>
    </source>
</evidence>
<evidence type="ECO:0000256" key="8">
    <source>
        <dbReference type="ARBA" id="ARBA00022431"/>
    </source>
</evidence>
<keyword evidence="15" id="KW-1035">Host cytoplasm</keyword>
<keyword evidence="10" id="KW-1048">Host nucleus</keyword>
<dbReference type="SUPFAM" id="SSF88645">
    <property type="entry name" value="ssDNA viruses"/>
    <property type="match status" value="1"/>
</dbReference>
<accession>M1NNZ2</accession>
<keyword evidence="9" id="KW-0167">Capsid protein</keyword>
<evidence type="ECO:0000256" key="6">
    <source>
        <dbReference type="ARBA" id="ARBA00013278"/>
    </source>
</evidence>
<evidence type="ECO:0000256" key="2">
    <source>
        <dbReference type="ARBA" id="ARBA00004147"/>
    </source>
</evidence>
<dbReference type="Pfam" id="PF00740">
    <property type="entry name" value="VP1_2"/>
    <property type="match status" value="1"/>
</dbReference>
<comment type="similarity">
    <text evidence="5">Belongs to the parvoviridae capsid protein family.</text>
</comment>
<proteinExistence type="inferred from homology"/>
<evidence type="ECO:0000256" key="9">
    <source>
        <dbReference type="ARBA" id="ARBA00022561"/>
    </source>
</evidence>
<comment type="catalytic activity">
    <reaction evidence="1">
        <text>a 1,2-diacyl-sn-glycero-3-phosphocholine + H2O = a 1-acyl-sn-glycero-3-phosphocholine + a fatty acid + H(+)</text>
        <dbReference type="Rhea" id="RHEA:15801"/>
        <dbReference type="ChEBI" id="CHEBI:15377"/>
        <dbReference type="ChEBI" id="CHEBI:15378"/>
        <dbReference type="ChEBI" id="CHEBI:28868"/>
        <dbReference type="ChEBI" id="CHEBI:57643"/>
        <dbReference type="ChEBI" id="CHEBI:58168"/>
        <dbReference type="EC" id="3.1.1.4"/>
    </reaction>
</comment>
<dbReference type="InterPro" id="IPR013607">
    <property type="entry name" value="Phospholipase_A2-like"/>
</dbReference>
<dbReference type="GO" id="GO:0016042">
    <property type="term" value="P:lipid catabolic process"/>
    <property type="evidence" value="ECO:0007669"/>
    <property type="project" value="UniProtKB-KW"/>
</dbReference>
<keyword evidence="12" id="KW-0946">Virion</keyword>
<organism evidence="20 21">
    <name type="scientific">Canine bocavirus 3</name>
    <dbReference type="NCBI Taxonomy" id="1295080"/>
    <lineage>
        <taxon>Viruses</taxon>
        <taxon>Monodnaviria</taxon>
        <taxon>Shotokuvirae</taxon>
        <taxon>Cossaviricota</taxon>
        <taxon>Quintoviricetes</taxon>
        <taxon>Piccovirales</taxon>
        <taxon>Parvoviridae</taxon>
        <taxon>Parvovirinae</taxon>
        <taxon>Bocaparvovirus</taxon>
        <taxon>Bocaparvovirus carnivoran7</taxon>
    </lineage>
</organism>
<reference evidence="20 21" key="1">
    <citation type="journal article" date="2013" name="Virol. J.">
        <title>A novel bocavirus in canine liver.</title>
        <authorList>
            <person name="Li L."/>
            <person name="Pesavento P.A."/>
            <person name="Leutenegger C.M."/>
            <person name="Estrada M."/>
            <person name="Coffey L.L."/>
            <person name="Naccache S.N."/>
            <person name="Samayoa E."/>
            <person name="Chiu C."/>
            <person name="Qiu J."/>
            <person name="Wang C."/>
            <person name="Deng X."/>
            <person name="Delwart E."/>
        </authorList>
    </citation>
    <scope>NUCLEOTIDE SEQUENCE [LARGE SCALE GENOMIC DNA]</scope>
    <source>
        <strain evidence="20">UCD</strain>
    </source>
</reference>
<dbReference type="KEGG" id="vg:80541115"/>
<evidence type="ECO:0000256" key="17">
    <source>
        <dbReference type="SAM" id="MobiDB-lite"/>
    </source>
</evidence>
<dbReference type="GO" id="GO:0005198">
    <property type="term" value="F:structural molecule activity"/>
    <property type="evidence" value="ECO:0007669"/>
    <property type="project" value="InterPro"/>
</dbReference>
<dbReference type="EC" id="3.1.1.4" evidence="6"/>
<evidence type="ECO:0000259" key="19">
    <source>
        <dbReference type="Pfam" id="PF08398"/>
    </source>
</evidence>
<feature type="domain" description="Phospholipase A2-like" evidence="19">
    <location>
        <begin position="9"/>
        <end position="88"/>
    </location>
</feature>
<comment type="subcellular location">
    <subcellularLocation>
        <location evidence="3">Host cytoplasm</location>
    </subcellularLocation>
    <subcellularLocation>
        <location evidence="2">Host nucleus</location>
    </subcellularLocation>
    <subcellularLocation>
        <location evidence="4">Virion</location>
    </subcellularLocation>
</comment>
<dbReference type="RefSeq" id="YP_010802373.1">
    <property type="nucleotide sequence ID" value="NC_076995.1"/>
</dbReference>
<evidence type="ECO:0000256" key="5">
    <source>
        <dbReference type="ARBA" id="ARBA00005398"/>
    </source>
</evidence>
<evidence type="ECO:0000256" key="7">
    <source>
        <dbReference type="ARBA" id="ARBA00022267"/>
    </source>
</evidence>
<dbReference type="GeneID" id="80541115"/>
<evidence type="ECO:0000256" key="4">
    <source>
        <dbReference type="ARBA" id="ARBA00004328"/>
    </source>
</evidence>
<evidence type="ECO:0000256" key="13">
    <source>
        <dbReference type="ARBA" id="ARBA00022963"/>
    </source>
</evidence>
<keyword evidence="21" id="KW-1185">Reference proteome</keyword>
<feature type="compositionally biased region" description="Basic and acidic residues" evidence="17">
    <location>
        <begin position="105"/>
        <end position="115"/>
    </location>
</feature>
<dbReference type="InterPro" id="IPR001403">
    <property type="entry name" value="Parvovirus_coat"/>
</dbReference>
<evidence type="ECO:0000259" key="18">
    <source>
        <dbReference type="Pfam" id="PF00740"/>
    </source>
</evidence>
<dbReference type="GO" id="GO:0039615">
    <property type="term" value="C:T=1 icosahedral viral capsid"/>
    <property type="evidence" value="ECO:0007669"/>
    <property type="project" value="UniProtKB-KW"/>
</dbReference>
<keyword evidence="14" id="KW-0443">Lipid metabolism</keyword>
<keyword evidence="11" id="KW-0378">Hydrolase</keyword>
<dbReference type="Pfam" id="PF08398">
    <property type="entry name" value="Phospholip_A2_4"/>
    <property type="match status" value="1"/>
</dbReference>
<evidence type="ECO:0000313" key="20">
    <source>
        <dbReference type="EMBL" id="AGF85785.1"/>
    </source>
</evidence>
<evidence type="ECO:0000256" key="16">
    <source>
        <dbReference type="ARBA" id="ARBA00045359"/>
    </source>
</evidence>
<dbReference type="Gene3D" id="2.170.30.10">
    <property type="entry name" value="Parvovirus coat protein VP1/VP2"/>
    <property type="match status" value="1"/>
</dbReference>
<dbReference type="Proteomes" id="UP000106603">
    <property type="component" value="Segment"/>
</dbReference>
<sequence>MAPIARKPKGWLFPGYKYLGPFNPLDNGEPVNKADSVAREHDLAYSKYLEAGKNPYLNFNKADQKFIDDLKGDSSIGGFVGKSVFTLKKHLFPHLKEVAPPSKKPRTDSRAEKRKLYFARSNKPAKQPKMSNDGSSMEGASDQTEGAGRSRVARSAGGGYGGHGVGVSTGGWVAGSIFTDTVVITTNTRQWYAPIYDGHKYKQIIASDNGATGSDWLGMATPWGFFNFNCYASHFSPQDWQRLTNEYKKWRPVKMTVKLYNLQIKQIVNLGNDILYNNDLTAGVHILCDGSHKFPYSQHAWDTSTMPELPYEIWKLPQYAYYQTNADLDTKTGSDAVTNPHLVAKNIKFAQPLYILESEEHAVLRTGEDASFNFSFECGWVHNDRCYCPPQADFNPLTNTRRYYPSYEESTQKYSFSRYNPYKKPSSWFPGPGMNFKGIIKPNSGANTGKTTGPISVVYQPPYTTSRNAQATAQSHSIAVPNLGGIRVTGYNVAPTNGACSTIENVTLAYDSAPQSEEVNAITQVDTDYNMSRYGSVWWSNSTEEKATGFNSVWMYPMQAWDGIPISRYTPIWVKIPRTDFHTILDSPDGTLPMKHPPGNIFCKVAKIPIPTSNNADSFLNIYVTGQVTCEIVWEVERYATKNWRPEPKNDPNSWKDATIYNIDKTGKYNTPENFREEMPTRMGINKVL</sequence>
<feature type="region of interest" description="Disordered" evidence="17">
    <location>
        <begin position="96"/>
        <end position="160"/>
    </location>
</feature>
<evidence type="ECO:0000256" key="11">
    <source>
        <dbReference type="ARBA" id="ARBA00022801"/>
    </source>
</evidence>
<feature type="compositionally biased region" description="Low complexity" evidence="17">
    <location>
        <begin position="146"/>
        <end position="155"/>
    </location>
</feature>
<evidence type="ECO:0000313" key="21">
    <source>
        <dbReference type="Proteomes" id="UP000106603"/>
    </source>
</evidence>
<feature type="domain" description="Coat protein VP1/VP2 Parvovirus" evidence="18">
    <location>
        <begin position="157"/>
        <end position="649"/>
    </location>
</feature>
<protein>
    <recommendedName>
        <fullName evidence="7">Minor capsid protein VP1</fullName>
        <ecNumber evidence="6">3.1.1.4</ecNumber>
    </recommendedName>
</protein>
<dbReference type="InterPro" id="IPR036952">
    <property type="entry name" value="VP1/VP2"/>
</dbReference>
<evidence type="ECO:0000256" key="3">
    <source>
        <dbReference type="ARBA" id="ARBA00004192"/>
    </source>
</evidence>
<dbReference type="GO" id="GO:0030430">
    <property type="term" value="C:host cell cytoplasm"/>
    <property type="evidence" value="ECO:0007669"/>
    <property type="project" value="UniProtKB-SubCell"/>
</dbReference>
<comment type="function">
    <text evidence="16">Capsid proteins self-assembles to form an icosahedral capsid with a T=1 symmetry, about 26 nm in diameter, and consisting of 60 copies of three size variants of the capsid proteins, VP1, and VP3, which differ by the presence of an N-terminal extension in the minor protein VP1. The capsid has a channel at the 5-fold axis and there are densities extending the 5-fold axis into the interior of the capsid. The capsid encapsulates the genomic ssDNA. Binding to the host receptors also induces capsid rearrangements leading to surface exposure of VP1 N-terminus, specifically its phospholipase A2-like region. The additional N-terminal region of isoform Minor capsid protein VP1, called VP1u, may serve as a lipolytic enzyme to breach the endosomal membrane during entry into host cell and might contribute to virus transport to the nucleus.</text>
</comment>
<evidence type="ECO:0000256" key="12">
    <source>
        <dbReference type="ARBA" id="ARBA00022844"/>
    </source>
</evidence>
<evidence type="ECO:0000256" key="1">
    <source>
        <dbReference type="ARBA" id="ARBA00001604"/>
    </source>
</evidence>
<dbReference type="EMBL" id="KC580640">
    <property type="protein sequence ID" value="AGF85785.1"/>
    <property type="molecule type" value="Genomic_DNA"/>
</dbReference>
<evidence type="ECO:0000256" key="14">
    <source>
        <dbReference type="ARBA" id="ARBA00023098"/>
    </source>
</evidence>
<dbReference type="GO" id="GO:0042025">
    <property type="term" value="C:host cell nucleus"/>
    <property type="evidence" value="ECO:0007669"/>
    <property type="project" value="UniProtKB-SubCell"/>
</dbReference>
<dbReference type="GO" id="GO:0004623">
    <property type="term" value="F:phospholipase A2 activity"/>
    <property type="evidence" value="ECO:0007669"/>
    <property type="project" value="UniProtKB-EC"/>
</dbReference>
<name>M1NNZ2_9VIRU</name>
<dbReference type="InterPro" id="IPR016184">
    <property type="entry name" value="Capsid/spike_ssDNA_virus"/>
</dbReference>
<evidence type="ECO:0000256" key="10">
    <source>
        <dbReference type="ARBA" id="ARBA00022562"/>
    </source>
</evidence>
<keyword evidence="13" id="KW-0442">Lipid degradation</keyword>